<reference evidence="1 2" key="1">
    <citation type="submission" date="2018-05" db="EMBL/GenBank/DDBJ databases">
        <title>Draft genome of Methanospirillum lacunae Ki8-1.</title>
        <authorList>
            <person name="Dueholm M.S."/>
            <person name="Nielsen P.H."/>
            <person name="Bakmann L.F."/>
            <person name="Otzen D.E."/>
        </authorList>
    </citation>
    <scope>NUCLEOTIDE SEQUENCE [LARGE SCALE GENOMIC DNA]</scope>
    <source>
        <strain evidence="1 2">Ki8-1</strain>
    </source>
</reference>
<keyword evidence="2" id="KW-1185">Reference proteome</keyword>
<dbReference type="Proteomes" id="UP000245657">
    <property type="component" value="Unassembled WGS sequence"/>
</dbReference>
<protein>
    <submittedName>
        <fullName evidence="1">Uncharacterized protein</fullName>
    </submittedName>
</protein>
<sequence length="99" mass="10728">MGAGVVSGEQPIDLNNNLSYLINSSMGLSNNTTVNIYINMPISVYVEKGDGFHILHIGDENLTTAIFNSTDKKETSGYEFKDVILSQGPFVNLNLTGNT</sequence>
<organism evidence="1 2">
    <name type="scientific">Methanospirillum lacunae</name>
    <dbReference type="NCBI Taxonomy" id="668570"/>
    <lineage>
        <taxon>Archaea</taxon>
        <taxon>Methanobacteriati</taxon>
        <taxon>Methanobacteriota</taxon>
        <taxon>Stenosarchaea group</taxon>
        <taxon>Methanomicrobia</taxon>
        <taxon>Methanomicrobiales</taxon>
        <taxon>Methanospirillaceae</taxon>
        <taxon>Methanospirillum</taxon>
    </lineage>
</organism>
<comment type="caution">
    <text evidence="1">The sequence shown here is derived from an EMBL/GenBank/DDBJ whole genome shotgun (WGS) entry which is preliminary data.</text>
</comment>
<dbReference type="AlphaFoldDB" id="A0A2V2N1K1"/>
<evidence type="ECO:0000313" key="1">
    <source>
        <dbReference type="EMBL" id="PWR72520.1"/>
    </source>
</evidence>
<gene>
    <name evidence="1" type="ORF">DK846_05995</name>
</gene>
<dbReference type="RefSeq" id="WP_109968032.1">
    <property type="nucleotide sequence ID" value="NZ_QGMY01000006.1"/>
</dbReference>
<accession>A0A2V2N1K1</accession>
<dbReference type="EMBL" id="QGMY01000006">
    <property type="protein sequence ID" value="PWR72520.1"/>
    <property type="molecule type" value="Genomic_DNA"/>
</dbReference>
<name>A0A2V2N1K1_9EURY</name>
<evidence type="ECO:0000313" key="2">
    <source>
        <dbReference type="Proteomes" id="UP000245657"/>
    </source>
</evidence>
<proteinExistence type="predicted"/>